<reference evidence="2" key="1">
    <citation type="submission" date="2023-03" db="EMBL/GenBank/DDBJ databases">
        <title>Mating type loci evolution in Malassezia.</title>
        <authorList>
            <person name="Coelho M.A."/>
        </authorList>
    </citation>
    <scope>NUCLEOTIDE SEQUENCE</scope>
    <source>
        <strain evidence="2">CBS 11721</strain>
    </source>
</reference>
<keyword evidence="1" id="KW-1133">Transmembrane helix</keyword>
<dbReference type="GO" id="GO:0016020">
    <property type="term" value="C:membrane"/>
    <property type="evidence" value="ECO:0007669"/>
    <property type="project" value="TreeGrafter"/>
</dbReference>
<dbReference type="Proteomes" id="UP001219933">
    <property type="component" value="Chromosome 1"/>
</dbReference>
<name>A0AAF0J538_9BASI</name>
<gene>
    <name evidence="2" type="ORF">MCUN1_000939</name>
</gene>
<feature type="transmembrane region" description="Helical" evidence="1">
    <location>
        <begin position="600"/>
        <end position="622"/>
    </location>
</feature>
<feature type="transmembrane region" description="Helical" evidence="1">
    <location>
        <begin position="178"/>
        <end position="200"/>
    </location>
</feature>
<accession>A0AAF0J538</accession>
<feature type="transmembrane region" description="Helical" evidence="1">
    <location>
        <begin position="245"/>
        <end position="268"/>
    </location>
</feature>
<dbReference type="EMBL" id="CP119877">
    <property type="protein sequence ID" value="WFD34107.1"/>
    <property type="molecule type" value="Genomic_DNA"/>
</dbReference>
<protein>
    <recommendedName>
        <fullName evidence="4">Amino acid transporter transmembrane domain-containing protein</fullName>
    </recommendedName>
</protein>
<keyword evidence="1" id="KW-0812">Transmembrane</keyword>
<keyword evidence="1" id="KW-0472">Membrane</keyword>
<feature type="transmembrane region" description="Helical" evidence="1">
    <location>
        <begin position="432"/>
        <end position="453"/>
    </location>
</feature>
<sequence length="629" mass="68784">MARPGQIDADGVLHISDAEALQPAHILDTTIGDDDGVESEIASGTIRVWDEDSDNDDEPPPRRNVFSVAARRAVVPASTWKTFLLGSSMPGTLTTSHVGMNLFAASLHPAVLLSMPVFFARAGTWQGMLALALYAFLGAIGGGVWVILGRYVGGLTLESVTGTAFGMHTRWKRNLGRALSGIILTAYCTSAAVIAYHALADLLLHVFFHYADRGDWLHDRAFVTFVVGGCITLPLVVLPLPKRAIIQLSSIVASACYPAAILLMLWHIRYRTPDSVTKGPTFYPHSEPKIHANNSWPWATQAMLPVLTLSTAPAQVLLHNRSLRRTDVLHSKVYSFMTAQGIQVVLVLIVTFIMGVHIGIVGANVEVGGLHGNLFTSFPMDDDVMNAARLVYCALLATHVCLCVVTSRASWSRLLKLVRVLPKSSDRRISKVLRDALSGSALWALTATSAYYSGAGGVLHPSKHGSELRFLRAVEYTGIMGAIAGIILPSVIWIVLFRIRRPRAILPVRMATRMGQSMKNYLFGPLSTLIRTRRMATFDPEEQPLLQTAEEHGTAYGDDIPFMPNHLNEDSQNTRDEATLILLARKERAMQRFTRSRRRLQEAIIICIMCPLGLLLVCAGTAELLQGGN</sequence>
<feature type="transmembrane region" description="Helical" evidence="1">
    <location>
        <begin position="473"/>
        <end position="496"/>
    </location>
</feature>
<dbReference type="PANTHER" id="PTHR22950">
    <property type="entry name" value="AMINO ACID TRANSPORTER"/>
    <property type="match status" value="1"/>
</dbReference>
<feature type="transmembrane region" description="Helical" evidence="1">
    <location>
        <begin position="125"/>
        <end position="148"/>
    </location>
</feature>
<proteinExistence type="predicted"/>
<organism evidence="2 3">
    <name type="scientific">Malassezia cuniculi</name>
    <dbReference type="NCBI Taxonomy" id="948313"/>
    <lineage>
        <taxon>Eukaryota</taxon>
        <taxon>Fungi</taxon>
        <taxon>Dikarya</taxon>
        <taxon>Basidiomycota</taxon>
        <taxon>Ustilaginomycotina</taxon>
        <taxon>Malasseziomycetes</taxon>
        <taxon>Malasseziales</taxon>
        <taxon>Malasseziaceae</taxon>
        <taxon>Malassezia</taxon>
    </lineage>
</organism>
<dbReference type="PANTHER" id="PTHR22950:SF671">
    <property type="entry name" value="CHROMOSOME UNDETERMINED SCAFFOLD_75, WHOLE GENOME SHOTGUN SEQUENCE"/>
    <property type="match status" value="1"/>
</dbReference>
<feature type="transmembrane region" description="Helical" evidence="1">
    <location>
        <begin position="339"/>
        <end position="360"/>
    </location>
</feature>
<evidence type="ECO:0008006" key="4">
    <source>
        <dbReference type="Google" id="ProtNLM"/>
    </source>
</evidence>
<feature type="transmembrane region" description="Helical" evidence="1">
    <location>
        <begin position="98"/>
        <end position="119"/>
    </location>
</feature>
<evidence type="ECO:0000313" key="3">
    <source>
        <dbReference type="Proteomes" id="UP001219933"/>
    </source>
</evidence>
<feature type="transmembrane region" description="Helical" evidence="1">
    <location>
        <begin position="389"/>
        <end position="411"/>
    </location>
</feature>
<evidence type="ECO:0000313" key="2">
    <source>
        <dbReference type="EMBL" id="WFD34107.1"/>
    </source>
</evidence>
<feature type="transmembrane region" description="Helical" evidence="1">
    <location>
        <begin position="220"/>
        <end position="238"/>
    </location>
</feature>
<feature type="transmembrane region" description="Helical" evidence="1">
    <location>
        <begin position="298"/>
        <end position="318"/>
    </location>
</feature>
<evidence type="ECO:0000256" key="1">
    <source>
        <dbReference type="SAM" id="Phobius"/>
    </source>
</evidence>
<dbReference type="GO" id="GO:0015179">
    <property type="term" value="F:L-amino acid transmembrane transporter activity"/>
    <property type="evidence" value="ECO:0007669"/>
    <property type="project" value="TreeGrafter"/>
</dbReference>
<keyword evidence="3" id="KW-1185">Reference proteome</keyword>
<dbReference type="AlphaFoldDB" id="A0AAF0J538"/>